<protein>
    <submittedName>
        <fullName evidence="7">Fe3+-hydroxamate ABC transporter substrate-binding protein</fullName>
    </submittedName>
</protein>
<comment type="subcellular location">
    <subcellularLocation>
        <location evidence="1">Cell envelope</location>
    </subcellularLocation>
</comment>
<keyword evidence="8" id="KW-1185">Reference proteome</keyword>
<dbReference type="SUPFAM" id="SSF53807">
    <property type="entry name" value="Helical backbone' metal receptor"/>
    <property type="match status" value="1"/>
</dbReference>
<sequence>MPARTSRRRPLAVVAATAAALALTLTACASEDTAAEPEGTAGGGAFPVTIESALGEAVIEQAPERVVTLGWGSGDIAYSLGVTPVGVEEDAWGGDEDGYQPWLRAAIEEDGGELPTTVQMYPELDVEALVGLEPDLILAPQSGLEQDVFDQLSEFAPVVAYPGEPWQTTIEDQVRIAAEALGVPEKAAEVLEARETALTDAAAAHPEFAGTTFAYVYGGTPGTLSVYLPGDTRVSLLTGLGLELAPSVAGLTASEGTFAATLGLENADQLADADVLFTWFNDETEQQATEAQPLWQQIPAFQRGSYLPMVDTTLGMAVSVASPLSIPWALDTYVPQIAEAVAAVPAS</sequence>
<feature type="chain" id="PRO_5001959405" evidence="5">
    <location>
        <begin position="30"/>
        <end position="347"/>
    </location>
</feature>
<evidence type="ECO:0000256" key="5">
    <source>
        <dbReference type="SAM" id="SignalP"/>
    </source>
</evidence>
<name>A0A0A0B9V1_9CELL</name>
<dbReference type="PANTHER" id="PTHR30532:SF28">
    <property type="entry name" value="PETROBACTIN-BINDING PROTEIN YCLQ"/>
    <property type="match status" value="1"/>
</dbReference>
<dbReference type="OrthoDB" id="1846031at2"/>
<evidence type="ECO:0000313" key="8">
    <source>
        <dbReference type="Proteomes" id="UP000029833"/>
    </source>
</evidence>
<proteinExistence type="inferred from homology"/>
<gene>
    <name evidence="7" type="ORF">Q760_12415</name>
</gene>
<accession>A0A0A0B9V1</accession>
<feature type="domain" description="Fe/B12 periplasmic-binding" evidence="6">
    <location>
        <begin position="65"/>
        <end position="341"/>
    </location>
</feature>
<dbReference type="InterPro" id="IPR006311">
    <property type="entry name" value="TAT_signal"/>
</dbReference>
<dbReference type="PROSITE" id="PS51257">
    <property type="entry name" value="PROKAR_LIPOPROTEIN"/>
    <property type="match status" value="1"/>
</dbReference>
<dbReference type="Proteomes" id="UP000029833">
    <property type="component" value="Unassembled WGS sequence"/>
</dbReference>
<dbReference type="EMBL" id="AXNT01000041">
    <property type="protein sequence ID" value="KGM02604.1"/>
    <property type="molecule type" value="Genomic_DNA"/>
</dbReference>
<dbReference type="AlphaFoldDB" id="A0A0A0B9V1"/>
<keyword evidence="3" id="KW-0813">Transport</keyword>
<evidence type="ECO:0000256" key="2">
    <source>
        <dbReference type="ARBA" id="ARBA00008814"/>
    </source>
</evidence>
<dbReference type="GO" id="GO:0030288">
    <property type="term" value="C:outer membrane-bounded periplasmic space"/>
    <property type="evidence" value="ECO:0007669"/>
    <property type="project" value="TreeGrafter"/>
</dbReference>
<evidence type="ECO:0000313" key="7">
    <source>
        <dbReference type="EMBL" id="KGM02604.1"/>
    </source>
</evidence>
<evidence type="ECO:0000259" key="6">
    <source>
        <dbReference type="PROSITE" id="PS50983"/>
    </source>
</evidence>
<feature type="signal peptide" evidence="5">
    <location>
        <begin position="1"/>
        <end position="29"/>
    </location>
</feature>
<comment type="caution">
    <text evidence="7">The sequence shown here is derived from an EMBL/GenBank/DDBJ whole genome shotgun (WGS) entry which is preliminary data.</text>
</comment>
<comment type="similarity">
    <text evidence="2">Belongs to the bacterial solute-binding protein 8 family.</text>
</comment>
<dbReference type="CDD" id="cd01146">
    <property type="entry name" value="FhuD"/>
    <property type="match status" value="1"/>
</dbReference>
<evidence type="ECO:0000256" key="3">
    <source>
        <dbReference type="ARBA" id="ARBA00022448"/>
    </source>
</evidence>
<dbReference type="InterPro" id="IPR002491">
    <property type="entry name" value="ABC_transptr_periplasmic_BD"/>
</dbReference>
<dbReference type="InterPro" id="IPR051313">
    <property type="entry name" value="Bact_iron-sidero_bind"/>
</dbReference>
<evidence type="ECO:0000256" key="4">
    <source>
        <dbReference type="ARBA" id="ARBA00022729"/>
    </source>
</evidence>
<dbReference type="Pfam" id="PF01497">
    <property type="entry name" value="Peripla_BP_2"/>
    <property type="match status" value="1"/>
</dbReference>
<dbReference type="PANTHER" id="PTHR30532">
    <property type="entry name" value="IRON III DICITRATE-BINDING PERIPLASMIC PROTEIN"/>
    <property type="match status" value="1"/>
</dbReference>
<dbReference type="PROSITE" id="PS50983">
    <property type="entry name" value="FE_B12_PBP"/>
    <property type="match status" value="1"/>
</dbReference>
<dbReference type="GO" id="GO:1901678">
    <property type="term" value="P:iron coordination entity transport"/>
    <property type="evidence" value="ECO:0007669"/>
    <property type="project" value="UniProtKB-ARBA"/>
</dbReference>
<evidence type="ECO:0000256" key="1">
    <source>
        <dbReference type="ARBA" id="ARBA00004196"/>
    </source>
</evidence>
<reference evidence="7 8" key="1">
    <citation type="submission" date="2013-10" db="EMBL/GenBank/DDBJ databases">
        <authorList>
            <person name="Wang G."/>
            <person name="Zhuang W."/>
        </authorList>
    </citation>
    <scope>NUCLEOTIDE SEQUENCE [LARGE SCALE GENOMIC DNA]</scope>
    <source>
        <strain evidence="7 8">DSM 20118</strain>
    </source>
</reference>
<dbReference type="RefSeq" id="WP_034628200.1">
    <property type="nucleotide sequence ID" value="NZ_AXNT01000041.1"/>
</dbReference>
<dbReference type="Gene3D" id="3.40.50.1980">
    <property type="entry name" value="Nitrogenase molybdenum iron protein domain"/>
    <property type="match status" value="2"/>
</dbReference>
<dbReference type="STRING" id="1408250.Q760_12415"/>
<keyword evidence="4 5" id="KW-0732">Signal</keyword>
<dbReference type="PROSITE" id="PS51318">
    <property type="entry name" value="TAT"/>
    <property type="match status" value="1"/>
</dbReference>
<organism evidence="7 8">
    <name type="scientific">Cellulomonas cellasea DSM 20118</name>
    <dbReference type="NCBI Taxonomy" id="1408250"/>
    <lineage>
        <taxon>Bacteria</taxon>
        <taxon>Bacillati</taxon>
        <taxon>Actinomycetota</taxon>
        <taxon>Actinomycetes</taxon>
        <taxon>Micrococcales</taxon>
        <taxon>Cellulomonadaceae</taxon>
        <taxon>Cellulomonas</taxon>
    </lineage>
</organism>